<evidence type="ECO:0000313" key="6">
    <source>
        <dbReference type="EMBL" id="ROW10375.1"/>
    </source>
</evidence>
<evidence type="ECO:0000256" key="2">
    <source>
        <dbReference type="ARBA" id="ARBA00022692"/>
    </source>
</evidence>
<dbReference type="OrthoDB" id="5392974at2759"/>
<protein>
    <submittedName>
        <fullName evidence="6">Uncharacterized protein</fullName>
    </submittedName>
</protein>
<feature type="transmembrane region" description="Helical" evidence="5">
    <location>
        <begin position="136"/>
        <end position="159"/>
    </location>
</feature>
<gene>
    <name evidence="6" type="ORF">VMCG_02140</name>
</gene>
<accession>A0A423X3W5</accession>
<feature type="transmembrane region" description="Helical" evidence="5">
    <location>
        <begin position="179"/>
        <end position="199"/>
    </location>
</feature>
<dbReference type="AlphaFoldDB" id="A0A423X3W5"/>
<keyword evidence="3 5" id="KW-1133">Transmembrane helix</keyword>
<name>A0A423X3W5_9PEZI</name>
<evidence type="ECO:0000256" key="1">
    <source>
        <dbReference type="ARBA" id="ARBA00004141"/>
    </source>
</evidence>
<evidence type="ECO:0000256" key="3">
    <source>
        <dbReference type="ARBA" id="ARBA00022989"/>
    </source>
</evidence>
<keyword evidence="2 5" id="KW-0812">Transmembrane</keyword>
<sequence length="225" mass="25275">MDDEAMVAKVTDPVSENHARVRRLRKIRDRVSFTSACCLSNLEVLHSIRKSREESPRHMHTNMLSTTEAIINSHIQNSKSLQNGIDNTIELISYTLAVHNQEETAKLDKETRNLAEETSRVTVELKAINESSANDSAIISIITILSAIYVPGSFVASIFGTNFFQFGAGTNHIAITGDFWKFIICWAVLTIMTAAIYFLTYMRCRKGQPFARKRGFGLWNGSNKV</sequence>
<dbReference type="Gene3D" id="1.20.58.340">
    <property type="entry name" value="Magnesium transport protein CorA, transmembrane region"/>
    <property type="match status" value="1"/>
</dbReference>
<dbReference type="Proteomes" id="UP000283895">
    <property type="component" value="Unassembled WGS sequence"/>
</dbReference>
<dbReference type="GO" id="GO:0016020">
    <property type="term" value="C:membrane"/>
    <property type="evidence" value="ECO:0007669"/>
    <property type="project" value="UniProtKB-SubCell"/>
</dbReference>
<comment type="subcellular location">
    <subcellularLocation>
        <location evidence="1">Membrane</location>
        <topology evidence="1">Multi-pass membrane protein</topology>
    </subcellularLocation>
</comment>
<proteinExistence type="predicted"/>
<evidence type="ECO:0000256" key="5">
    <source>
        <dbReference type="SAM" id="Phobius"/>
    </source>
</evidence>
<dbReference type="EMBL" id="LKEA01000003">
    <property type="protein sequence ID" value="ROW10375.1"/>
    <property type="molecule type" value="Genomic_DNA"/>
</dbReference>
<keyword evidence="4 5" id="KW-0472">Membrane</keyword>
<evidence type="ECO:0000256" key="4">
    <source>
        <dbReference type="ARBA" id="ARBA00023136"/>
    </source>
</evidence>
<dbReference type="InterPro" id="IPR045863">
    <property type="entry name" value="CorA_TM1_TM2"/>
</dbReference>
<evidence type="ECO:0000313" key="7">
    <source>
        <dbReference type="Proteomes" id="UP000283895"/>
    </source>
</evidence>
<keyword evidence="7" id="KW-1185">Reference proteome</keyword>
<dbReference type="SUPFAM" id="SSF144083">
    <property type="entry name" value="Magnesium transport protein CorA, transmembrane region"/>
    <property type="match status" value="1"/>
</dbReference>
<reference evidence="6 7" key="1">
    <citation type="submission" date="2015-09" db="EMBL/GenBank/DDBJ databases">
        <title>Host preference determinants of Valsa canker pathogens revealed by comparative genomics.</title>
        <authorList>
            <person name="Yin Z."/>
            <person name="Huang L."/>
        </authorList>
    </citation>
    <scope>NUCLEOTIDE SEQUENCE [LARGE SCALE GENOMIC DNA]</scope>
    <source>
        <strain evidence="6 7">03-1</strain>
    </source>
</reference>
<comment type="caution">
    <text evidence="6">The sequence shown here is derived from an EMBL/GenBank/DDBJ whole genome shotgun (WGS) entry which is preliminary data.</text>
</comment>
<organism evidence="6 7">
    <name type="scientific">Cytospora schulzeri</name>
    <dbReference type="NCBI Taxonomy" id="448051"/>
    <lineage>
        <taxon>Eukaryota</taxon>
        <taxon>Fungi</taxon>
        <taxon>Dikarya</taxon>
        <taxon>Ascomycota</taxon>
        <taxon>Pezizomycotina</taxon>
        <taxon>Sordariomycetes</taxon>
        <taxon>Sordariomycetidae</taxon>
        <taxon>Diaporthales</taxon>
        <taxon>Cytosporaceae</taxon>
        <taxon>Cytospora</taxon>
    </lineage>
</organism>